<evidence type="ECO:0000313" key="2">
    <source>
        <dbReference type="EMBL" id="KAF0682869.1"/>
    </source>
</evidence>
<accession>A0A485LS64</accession>
<evidence type="ECO:0000256" key="1">
    <source>
        <dbReference type="SAM" id="Phobius"/>
    </source>
</evidence>
<dbReference type="EMBL" id="CAADRA010007507">
    <property type="protein sequence ID" value="VFU01687.1"/>
    <property type="molecule type" value="Genomic_DNA"/>
</dbReference>
<evidence type="ECO:0000313" key="3">
    <source>
        <dbReference type="EMBL" id="VFU01687.1"/>
    </source>
</evidence>
<dbReference type="Proteomes" id="UP000332933">
    <property type="component" value="Unassembled WGS sequence"/>
</dbReference>
<organism evidence="3 4">
    <name type="scientific">Aphanomyces stellatus</name>
    <dbReference type="NCBI Taxonomy" id="120398"/>
    <lineage>
        <taxon>Eukaryota</taxon>
        <taxon>Sar</taxon>
        <taxon>Stramenopiles</taxon>
        <taxon>Oomycota</taxon>
        <taxon>Saprolegniomycetes</taxon>
        <taxon>Saprolegniales</taxon>
        <taxon>Verrucalvaceae</taxon>
        <taxon>Aphanomyces</taxon>
    </lineage>
</organism>
<dbReference type="AlphaFoldDB" id="A0A485LS64"/>
<evidence type="ECO:0000313" key="4">
    <source>
        <dbReference type="Proteomes" id="UP000332933"/>
    </source>
</evidence>
<keyword evidence="1" id="KW-1133">Transmembrane helix</keyword>
<keyword evidence="1" id="KW-0812">Transmembrane</keyword>
<dbReference type="EMBL" id="VJMH01007481">
    <property type="protein sequence ID" value="KAF0682869.1"/>
    <property type="molecule type" value="Genomic_DNA"/>
</dbReference>
<dbReference type="PROSITE" id="PS51257">
    <property type="entry name" value="PROKAR_LIPOPROTEIN"/>
    <property type="match status" value="1"/>
</dbReference>
<sequence length="223" mass="25260">MPPRFRVHRSTCPIFGAILGCLILLQTIYSFATMNDLVSLLDAARMHRFDLQAALDTINGHDASLTRGHDKPFVRAAVVYLTSTREPIDEDEFRWFHASWADMVAHQPLMWRMDLVVFVEEASLPLLDELGCTLAIRQGPTSMRGKPIVNETGPAMMSDRKQSKRCPKESVIDYVSLCLLFHHTCDDVVELMHVRLRCKGIRCCASKSCIVAYKVSTCNFELQ</sequence>
<name>A0A485LS64_9STRA</name>
<keyword evidence="4" id="KW-1185">Reference proteome</keyword>
<protein>
    <submittedName>
        <fullName evidence="3">Aste57867_25056 protein</fullName>
    </submittedName>
</protein>
<proteinExistence type="predicted"/>
<feature type="transmembrane region" description="Helical" evidence="1">
    <location>
        <begin position="12"/>
        <end position="32"/>
    </location>
</feature>
<keyword evidence="1" id="KW-0472">Membrane</keyword>
<gene>
    <name evidence="3" type="primary">Aste57867_25056</name>
    <name evidence="2" type="ORF">As57867_024978</name>
    <name evidence="3" type="ORF">ASTE57867_25056</name>
</gene>
<reference evidence="2" key="2">
    <citation type="submission" date="2019-06" db="EMBL/GenBank/DDBJ databases">
        <title>Genomics analysis of Aphanomyces spp. identifies a new class of oomycete effector associated with host adaptation.</title>
        <authorList>
            <person name="Gaulin E."/>
        </authorList>
    </citation>
    <scope>NUCLEOTIDE SEQUENCE</scope>
    <source>
        <strain evidence="2">CBS 578.67</strain>
    </source>
</reference>
<reference evidence="3 4" key="1">
    <citation type="submission" date="2019-03" db="EMBL/GenBank/DDBJ databases">
        <authorList>
            <person name="Gaulin E."/>
            <person name="Dumas B."/>
        </authorList>
    </citation>
    <scope>NUCLEOTIDE SEQUENCE [LARGE SCALE GENOMIC DNA]</scope>
    <source>
        <strain evidence="3">CBS 568.67</strain>
    </source>
</reference>